<reference evidence="1" key="1">
    <citation type="submission" date="2020-02" db="EMBL/GenBank/DDBJ databases">
        <authorList>
            <person name="Chen W.-M."/>
        </authorList>
    </citation>
    <scope>NUCLEOTIDE SEQUENCE</scope>
    <source>
        <strain evidence="1">NBD-18</strain>
    </source>
</reference>
<protein>
    <submittedName>
        <fullName evidence="1">DUF2252 domain-containing protein</fullName>
    </submittedName>
</protein>
<comment type="caution">
    <text evidence="1">The sequence shown here is derived from an EMBL/GenBank/DDBJ whole genome shotgun (WGS) entry which is preliminary data.</text>
</comment>
<accession>A0A6B2R442</accession>
<dbReference type="InterPro" id="IPR018721">
    <property type="entry name" value="DUF2252"/>
</dbReference>
<dbReference type="PANTHER" id="PTHR39441:SF1">
    <property type="entry name" value="DUF2252 DOMAIN-CONTAINING PROTEIN"/>
    <property type="match status" value="1"/>
</dbReference>
<evidence type="ECO:0000313" key="1">
    <source>
        <dbReference type="EMBL" id="NDY82205.1"/>
    </source>
</evidence>
<dbReference type="AlphaFoldDB" id="A0A6B2R442"/>
<dbReference type="PANTHER" id="PTHR39441">
    <property type="entry name" value="DUF2252 DOMAIN-CONTAINING PROTEIN"/>
    <property type="match status" value="1"/>
</dbReference>
<gene>
    <name evidence="1" type="ORF">G3I67_03070</name>
</gene>
<name>A0A6B2R442_9BURK</name>
<sequence>MAKKVNGSWVLNDDPPETFHIQGRATLIAPDDKWMYVDEKKAINVLFKKYLKTLTPSHQLLLSRFNFQDLAFKVVGVGSVGTRCLALLVTDSLDNPLFIQIKQALPSVLSPYFPQKKHDKIQRGQKIVYGQRLMQSASDSFLGWAKGSLGYEYYFRQLRDMKVAAQIELFSELMFGRYAWLCCDILSHAHARAGGMAPQVTGYLGNNQDFAEAVVRYANNYADVVEKDYEAFRTACRNGTLKAQSDEDFRADLSI</sequence>
<organism evidence="1">
    <name type="scientific">Sheuella amnicola</name>
    <dbReference type="NCBI Taxonomy" id="2707330"/>
    <lineage>
        <taxon>Bacteria</taxon>
        <taxon>Pseudomonadati</taxon>
        <taxon>Pseudomonadota</taxon>
        <taxon>Betaproteobacteria</taxon>
        <taxon>Burkholderiales</taxon>
        <taxon>Alcaligenaceae</taxon>
        <taxon>Sheuella</taxon>
    </lineage>
</organism>
<dbReference type="Pfam" id="PF10009">
    <property type="entry name" value="DUF2252"/>
    <property type="match status" value="1"/>
</dbReference>
<dbReference type="EMBL" id="JAAGRN010000002">
    <property type="protein sequence ID" value="NDY82205.1"/>
    <property type="molecule type" value="Genomic_DNA"/>
</dbReference>
<proteinExistence type="predicted"/>